<keyword evidence="3" id="KW-0630">Potassium</keyword>
<dbReference type="SUPFAM" id="SSF51735">
    <property type="entry name" value="NAD(P)-binding Rossmann-fold domains"/>
    <property type="match status" value="1"/>
</dbReference>
<evidence type="ECO:0000259" key="5">
    <source>
        <dbReference type="PROSITE" id="PS51201"/>
    </source>
</evidence>
<dbReference type="GO" id="GO:0015079">
    <property type="term" value="F:potassium ion transmembrane transporter activity"/>
    <property type="evidence" value="ECO:0007669"/>
    <property type="project" value="InterPro"/>
</dbReference>
<proteinExistence type="predicted"/>
<dbReference type="Gene3D" id="3.30.70.1450">
    <property type="entry name" value="Regulator of K+ conductance, C-terminal domain"/>
    <property type="match status" value="1"/>
</dbReference>
<dbReference type="GO" id="GO:0005886">
    <property type="term" value="C:plasma membrane"/>
    <property type="evidence" value="ECO:0007669"/>
    <property type="project" value="InterPro"/>
</dbReference>
<evidence type="ECO:0000256" key="3">
    <source>
        <dbReference type="ARBA" id="ARBA00022958"/>
    </source>
</evidence>
<protein>
    <recommendedName>
        <fullName evidence="1">Trk system potassium uptake protein TrkA</fullName>
    </recommendedName>
</protein>
<dbReference type="EMBL" id="PFNG01000263">
    <property type="protein sequence ID" value="PIZ34872.1"/>
    <property type="molecule type" value="Genomic_DNA"/>
</dbReference>
<evidence type="ECO:0000256" key="1">
    <source>
        <dbReference type="ARBA" id="ARBA00017378"/>
    </source>
</evidence>
<dbReference type="Pfam" id="PF02254">
    <property type="entry name" value="TrkA_N"/>
    <property type="match status" value="1"/>
</dbReference>
<dbReference type="InterPro" id="IPR006036">
    <property type="entry name" value="K_uptake_TrkA"/>
</dbReference>
<keyword evidence="2" id="KW-0406">Ion transport</keyword>
<keyword evidence="4" id="KW-0520">NAD</keyword>
<dbReference type="Pfam" id="PF02080">
    <property type="entry name" value="TrkA_C"/>
    <property type="match status" value="1"/>
</dbReference>
<dbReference type="InterPro" id="IPR050721">
    <property type="entry name" value="Trk_Ktr_HKT_K-transport"/>
</dbReference>
<keyword evidence="2" id="KW-0813">Transport</keyword>
<feature type="domain" description="RCK C-terminal" evidence="6">
    <location>
        <begin position="139"/>
        <end position="218"/>
    </location>
</feature>
<evidence type="ECO:0000256" key="4">
    <source>
        <dbReference type="ARBA" id="ARBA00023027"/>
    </source>
</evidence>
<name>A0A2M7T4X6_9ACTN</name>
<dbReference type="PANTHER" id="PTHR43833:SF8">
    <property type="entry name" value="TRK SYSTEM POTASSIUM UPTAKE PROTEIN TRKA"/>
    <property type="match status" value="1"/>
</dbReference>
<dbReference type="Gene3D" id="3.40.50.720">
    <property type="entry name" value="NAD(P)-binding Rossmann-like Domain"/>
    <property type="match status" value="1"/>
</dbReference>
<evidence type="ECO:0000313" key="8">
    <source>
        <dbReference type="Proteomes" id="UP000230956"/>
    </source>
</evidence>
<dbReference type="PANTHER" id="PTHR43833">
    <property type="entry name" value="POTASSIUM CHANNEL PROTEIN 2-RELATED-RELATED"/>
    <property type="match status" value="1"/>
</dbReference>
<evidence type="ECO:0000256" key="2">
    <source>
        <dbReference type="ARBA" id="ARBA00022538"/>
    </source>
</evidence>
<dbReference type="AlphaFoldDB" id="A0A2M7T4X6"/>
<dbReference type="PROSITE" id="PS51202">
    <property type="entry name" value="RCK_C"/>
    <property type="match status" value="1"/>
</dbReference>
<reference evidence="8" key="1">
    <citation type="submission" date="2017-09" db="EMBL/GenBank/DDBJ databases">
        <title>Depth-based differentiation of microbial function through sediment-hosted aquifers and enrichment of novel symbionts in the deep terrestrial subsurface.</title>
        <authorList>
            <person name="Probst A.J."/>
            <person name="Ladd B."/>
            <person name="Jarett J.K."/>
            <person name="Geller-Mcgrath D.E."/>
            <person name="Sieber C.M.K."/>
            <person name="Emerson J.B."/>
            <person name="Anantharaman K."/>
            <person name="Thomas B.C."/>
            <person name="Malmstrom R."/>
            <person name="Stieglmeier M."/>
            <person name="Klingl A."/>
            <person name="Woyke T."/>
            <person name="Ryan C.M."/>
            <person name="Banfield J.F."/>
        </authorList>
    </citation>
    <scope>NUCLEOTIDE SEQUENCE [LARGE SCALE GENOMIC DNA]</scope>
</reference>
<organism evidence="7 8">
    <name type="scientific">Candidatus Aquicultor secundus</name>
    <dbReference type="NCBI Taxonomy" id="1973895"/>
    <lineage>
        <taxon>Bacteria</taxon>
        <taxon>Bacillati</taxon>
        <taxon>Actinomycetota</taxon>
        <taxon>Candidatus Aquicultoria</taxon>
        <taxon>Candidatus Aquicultorales</taxon>
        <taxon>Candidatus Aquicultoraceae</taxon>
        <taxon>Candidatus Aquicultor</taxon>
    </lineage>
</organism>
<evidence type="ECO:0000313" key="7">
    <source>
        <dbReference type="EMBL" id="PIZ34872.1"/>
    </source>
</evidence>
<comment type="caution">
    <text evidence="7">The sequence shown here is derived from an EMBL/GenBank/DDBJ whole genome shotgun (WGS) entry which is preliminary data.</text>
</comment>
<dbReference type="PRINTS" id="PR00335">
    <property type="entry name" value="KUPTAKETRKA"/>
</dbReference>
<feature type="domain" description="RCK N-terminal" evidence="5">
    <location>
        <begin position="3"/>
        <end position="121"/>
    </location>
</feature>
<dbReference type="InterPro" id="IPR036291">
    <property type="entry name" value="NAD(P)-bd_dom_sf"/>
</dbReference>
<evidence type="ECO:0000259" key="6">
    <source>
        <dbReference type="PROSITE" id="PS51202"/>
    </source>
</evidence>
<dbReference type="PROSITE" id="PS51201">
    <property type="entry name" value="RCK_N"/>
    <property type="match status" value="1"/>
</dbReference>
<dbReference type="InterPro" id="IPR006037">
    <property type="entry name" value="RCK_C"/>
</dbReference>
<dbReference type="InterPro" id="IPR036721">
    <property type="entry name" value="RCK_C_sf"/>
</dbReference>
<dbReference type="Proteomes" id="UP000230956">
    <property type="component" value="Unassembled WGS sequence"/>
</dbReference>
<dbReference type="InterPro" id="IPR003148">
    <property type="entry name" value="RCK_N"/>
</dbReference>
<accession>A0A2M7T4X6</accession>
<dbReference type="SUPFAM" id="SSF116726">
    <property type="entry name" value="TrkA C-terminal domain-like"/>
    <property type="match status" value="1"/>
</dbReference>
<sequence length="220" mass="24155">MITLRIIIVGCGRLGSELANSLWLDRHDIAVIDRDPEAFKRLAKTFTGSRVTGHAMDQQTLKTARIENVDAFVAVTGDDNLNIISARIAREVYFVPRVVSRIFDPVRANIYERLGVSTVSTTVWAVSKIEDLLFHRALDVQLSFGNGEVELIRIAVPAGLFGRTVESITIPGELQVAVITRHGRPFIPTLGTVFEEGDVARVAVARGAMSRLEEFISAVA</sequence>
<keyword evidence="2" id="KW-0633">Potassium transport</keyword>
<gene>
    <name evidence="7" type="ORF">COY37_11330</name>
</gene>